<dbReference type="Proteomes" id="UP001143328">
    <property type="component" value="Unassembled WGS sequence"/>
</dbReference>
<gene>
    <name evidence="2" type="ORF">GCM10017655_16040</name>
</gene>
<accession>A0A9W6NF72</accession>
<keyword evidence="1" id="KW-0812">Transmembrane</keyword>
<dbReference type="EMBL" id="BSFN01000003">
    <property type="protein sequence ID" value="GLK88542.1"/>
    <property type="molecule type" value="Genomic_DNA"/>
</dbReference>
<dbReference type="InterPro" id="IPR024399">
    <property type="entry name" value="DUF2628"/>
</dbReference>
<keyword evidence="1" id="KW-0472">Membrane</keyword>
<feature type="transmembrane region" description="Helical" evidence="1">
    <location>
        <begin position="88"/>
        <end position="105"/>
    </location>
</feature>
<evidence type="ECO:0000256" key="1">
    <source>
        <dbReference type="SAM" id="Phobius"/>
    </source>
</evidence>
<protein>
    <submittedName>
        <fullName evidence="2">Membrane protein</fullName>
    </submittedName>
</protein>
<evidence type="ECO:0000313" key="3">
    <source>
        <dbReference type="Proteomes" id="UP001143328"/>
    </source>
</evidence>
<name>A0A9W6NF72_9PSED</name>
<reference evidence="2" key="1">
    <citation type="journal article" date="2014" name="Int. J. Syst. Evol. Microbiol.">
        <title>Complete genome sequence of Corynebacterium casei LMG S-19264T (=DSM 44701T), isolated from a smear-ripened cheese.</title>
        <authorList>
            <consortium name="US DOE Joint Genome Institute (JGI-PGF)"/>
            <person name="Walter F."/>
            <person name="Albersmeier A."/>
            <person name="Kalinowski J."/>
            <person name="Ruckert C."/>
        </authorList>
    </citation>
    <scope>NUCLEOTIDE SEQUENCE</scope>
    <source>
        <strain evidence="2">VKM B-2935</strain>
    </source>
</reference>
<reference evidence="2" key="2">
    <citation type="submission" date="2023-01" db="EMBL/GenBank/DDBJ databases">
        <authorList>
            <person name="Sun Q."/>
            <person name="Evtushenko L."/>
        </authorList>
    </citation>
    <scope>NUCLEOTIDE SEQUENCE</scope>
    <source>
        <strain evidence="2">VKM B-2935</strain>
    </source>
</reference>
<dbReference type="AlphaFoldDB" id="A0A9W6NF72"/>
<dbReference type="Pfam" id="PF10947">
    <property type="entry name" value="DUF2628"/>
    <property type="match status" value="1"/>
</dbReference>
<keyword evidence="3" id="KW-1185">Reference proteome</keyword>
<keyword evidence="1" id="KW-1133">Transmembrane helix</keyword>
<sequence length="146" mass="16293">MESPNPYAPPASDLGVAGETLSQTRINALDVSPKWKERFIAISHAGGSKLPNFKQLPRHERQKAMSLNFLAFFFGPIYYAVKGMWKRGLVYFALGAVVIVIAGLILEHFGFGLIARSLHFGLSAIYGMRANIDFYKKNVEGDNGWW</sequence>
<comment type="caution">
    <text evidence="2">The sequence shown here is derived from an EMBL/GenBank/DDBJ whole genome shotgun (WGS) entry which is preliminary data.</text>
</comment>
<organism evidence="2 3">
    <name type="scientific">Pseudomonas turukhanskensis</name>
    <dbReference type="NCBI Taxonomy" id="1806536"/>
    <lineage>
        <taxon>Bacteria</taxon>
        <taxon>Pseudomonadati</taxon>
        <taxon>Pseudomonadota</taxon>
        <taxon>Gammaproteobacteria</taxon>
        <taxon>Pseudomonadales</taxon>
        <taxon>Pseudomonadaceae</taxon>
        <taxon>Pseudomonas</taxon>
    </lineage>
</organism>
<proteinExistence type="predicted"/>
<evidence type="ECO:0000313" key="2">
    <source>
        <dbReference type="EMBL" id="GLK88542.1"/>
    </source>
</evidence>
<feature type="transmembrane region" description="Helical" evidence="1">
    <location>
        <begin position="64"/>
        <end position="81"/>
    </location>
</feature>
<dbReference type="RefSeq" id="WP_271194749.1">
    <property type="nucleotide sequence ID" value="NZ_BSFN01000003.1"/>
</dbReference>